<evidence type="ECO:0000313" key="2">
    <source>
        <dbReference type="EMBL" id="RGT61408.1"/>
    </source>
</evidence>
<dbReference type="Proteomes" id="UP000284046">
    <property type="component" value="Unassembled WGS sequence"/>
</dbReference>
<sequence>MQEIALSNNLAQIELEINHHKQLAGQSIWEIGRRLNHVKENDLVHGQFMDWYKGLGIDKDFASKSMKIAKELPNFETLRNLGATALHLIATLPDDQKQEQIERIEQGDSPTVRELQEVRKQLNLSKADNEILQEKNERLADQALKELEKKTVTKEVVKEVVPDDYTATKRLNNTLLEKNKNLVDELDSVKRSLKLKEASYQLLEKETSEAIALKDSLEHLRADKQKLEASVANVFELSNLATEFETFFDEKMAPLRFKALIQGAGKEIQIDKIRQLLTLTENWLSEMNKVVPEKGRTIVEGEIVNE</sequence>
<evidence type="ECO:0000313" key="3">
    <source>
        <dbReference type="Proteomes" id="UP000284046"/>
    </source>
</evidence>
<dbReference type="AlphaFoldDB" id="A0A412PNL1"/>
<feature type="coiled-coil region" evidence="1">
    <location>
        <begin position="115"/>
        <end position="237"/>
    </location>
</feature>
<proteinExistence type="predicted"/>
<gene>
    <name evidence="2" type="ORF">DWX18_04190</name>
</gene>
<keyword evidence="1" id="KW-0175">Coiled coil</keyword>
<organism evidence="2 3">
    <name type="scientific">Streptococcus anginosus</name>
    <dbReference type="NCBI Taxonomy" id="1328"/>
    <lineage>
        <taxon>Bacteria</taxon>
        <taxon>Bacillati</taxon>
        <taxon>Bacillota</taxon>
        <taxon>Bacilli</taxon>
        <taxon>Lactobacillales</taxon>
        <taxon>Streptococcaceae</taxon>
        <taxon>Streptococcus</taxon>
        <taxon>Streptococcus anginosus group</taxon>
    </lineage>
</organism>
<reference evidence="2 3" key="1">
    <citation type="submission" date="2018-08" db="EMBL/GenBank/DDBJ databases">
        <title>A genome reference for cultivated species of the human gut microbiota.</title>
        <authorList>
            <person name="Zou Y."/>
            <person name="Xue W."/>
            <person name="Luo G."/>
        </authorList>
    </citation>
    <scope>NUCLEOTIDE SEQUENCE [LARGE SCALE GENOMIC DNA]</scope>
    <source>
        <strain evidence="2 3">AF18-38</strain>
    </source>
</reference>
<protein>
    <submittedName>
        <fullName evidence="2">DUF3102 domain-containing protein</fullName>
    </submittedName>
</protein>
<dbReference type="EMBL" id="QRWZ01000004">
    <property type="protein sequence ID" value="RGT61408.1"/>
    <property type="molecule type" value="Genomic_DNA"/>
</dbReference>
<evidence type="ECO:0000256" key="1">
    <source>
        <dbReference type="SAM" id="Coils"/>
    </source>
</evidence>
<name>A0A412PNL1_STRAP</name>
<dbReference type="RefSeq" id="WP_118138863.1">
    <property type="nucleotide sequence ID" value="NZ_JAQCVW010000002.1"/>
</dbReference>
<accession>A0A412PNL1</accession>
<comment type="caution">
    <text evidence="2">The sequence shown here is derived from an EMBL/GenBank/DDBJ whole genome shotgun (WGS) entry which is preliminary data.</text>
</comment>